<dbReference type="EMBL" id="BPNN01000040">
    <property type="protein sequence ID" value="GJA64109.1"/>
    <property type="molecule type" value="Genomic_DNA"/>
</dbReference>
<dbReference type="Proteomes" id="UP000886934">
    <property type="component" value="Unassembled WGS sequence"/>
</dbReference>
<gene>
    <name evidence="1" type="ORF">KAM351_27200</name>
</gene>
<comment type="caution">
    <text evidence="1">The sequence shown here is derived from an EMBL/GenBank/DDBJ whole genome shotgun (WGS) entry which is preliminary data.</text>
</comment>
<sequence>MIVGLDPDVIAALNQPHVSALYALKLDLVSGVSRVHSGLGPLVIGGETYYGVGSMGSVGPQKEQLSTSPTKLTVALGGLDDSMLAEVMRERIVDRMAWLFLVVMGPDGVPLNASLQLKGRIAQTPIKAGKTNTIQLTISNIFEDWQKGLNLRCTDESHRRIYPNDRFFRYQNEMADKSIFWGSKKDAPGFVYKD</sequence>
<dbReference type="AlphaFoldDB" id="A0AA37CXZ0"/>
<evidence type="ECO:0008006" key="3">
    <source>
        <dbReference type="Google" id="ProtNLM"/>
    </source>
</evidence>
<name>A0AA37CXZ0_AERCA</name>
<proteinExistence type="predicted"/>
<dbReference type="RefSeq" id="WP_223940201.1">
    <property type="nucleotide sequence ID" value="NZ_BPNN01000040.1"/>
</dbReference>
<evidence type="ECO:0000313" key="2">
    <source>
        <dbReference type="Proteomes" id="UP000886934"/>
    </source>
</evidence>
<evidence type="ECO:0000313" key="1">
    <source>
        <dbReference type="EMBL" id="GJA64109.1"/>
    </source>
</evidence>
<reference evidence="1" key="1">
    <citation type="submission" date="2021-07" db="EMBL/GenBank/DDBJ databases">
        <title>Draft genome sequence of carbapenem-resistant Aeromonas spp. in Japan.</title>
        <authorList>
            <person name="Maehana S."/>
            <person name="Suzuki M."/>
            <person name="Kitasato H."/>
        </authorList>
    </citation>
    <scope>NUCLEOTIDE SEQUENCE</scope>
    <source>
        <strain evidence="1">KAM351</strain>
    </source>
</reference>
<organism evidence="1 2">
    <name type="scientific">Aeromonas caviae</name>
    <name type="common">Aeromonas punctata</name>
    <dbReference type="NCBI Taxonomy" id="648"/>
    <lineage>
        <taxon>Bacteria</taxon>
        <taxon>Pseudomonadati</taxon>
        <taxon>Pseudomonadota</taxon>
        <taxon>Gammaproteobacteria</taxon>
        <taxon>Aeromonadales</taxon>
        <taxon>Aeromonadaceae</taxon>
        <taxon>Aeromonas</taxon>
    </lineage>
</organism>
<protein>
    <recommendedName>
        <fullName evidence="3">Phage protein</fullName>
    </recommendedName>
</protein>
<accession>A0AA37CXZ0</accession>